<gene>
    <name evidence="2" type="ORF">SARC_05857</name>
</gene>
<evidence type="ECO:0008006" key="4">
    <source>
        <dbReference type="Google" id="ProtNLM"/>
    </source>
</evidence>
<dbReference type="SUPFAM" id="SSF50729">
    <property type="entry name" value="PH domain-like"/>
    <property type="match status" value="1"/>
</dbReference>
<organism evidence="2 3">
    <name type="scientific">Sphaeroforma arctica JP610</name>
    <dbReference type="NCBI Taxonomy" id="667725"/>
    <lineage>
        <taxon>Eukaryota</taxon>
        <taxon>Ichthyosporea</taxon>
        <taxon>Ichthyophonida</taxon>
        <taxon>Sphaeroforma</taxon>
    </lineage>
</organism>
<name>A0A0L0FYC3_9EUKA</name>
<dbReference type="Gene3D" id="2.30.29.30">
    <property type="entry name" value="Pleckstrin-homology domain (PH domain)/Phosphotyrosine-binding domain (PTB)"/>
    <property type="match status" value="1"/>
</dbReference>
<protein>
    <recommendedName>
        <fullName evidence="4">PID domain-containing protein</fullName>
    </recommendedName>
</protein>
<dbReference type="Proteomes" id="UP000054560">
    <property type="component" value="Unassembled WGS sequence"/>
</dbReference>
<dbReference type="InterPro" id="IPR011993">
    <property type="entry name" value="PH-like_dom_sf"/>
</dbReference>
<dbReference type="RefSeq" id="XP_014155739.1">
    <property type="nucleotide sequence ID" value="XM_014300264.1"/>
</dbReference>
<sequence>MRIRIAQNRIAQSHQSIKDKMDSGYVAVGTSSDPNLSPDPPRSRKSRTDSMCAEDGVVKFEATYLGTGLVPKNSINTRVVFRKVDAVLDSRKEPSDIVLAIADIQLSMLCEARDIIMPCRRIKGCLTQRHKGALLLCMLEEVRQGQFFCHVIEFRDPREGQRAHALVSDRIAGNKLLL</sequence>
<accession>A0A0L0FYC3</accession>
<dbReference type="AlphaFoldDB" id="A0A0L0FYC3"/>
<keyword evidence="3" id="KW-1185">Reference proteome</keyword>
<reference evidence="2 3" key="1">
    <citation type="submission" date="2011-02" db="EMBL/GenBank/DDBJ databases">
        <title>The Genome Sequence of Sphaeroforma arctica JP610.</title>
        <authorList>
            <consortium name="The Broad Institute Genome Sequencing Platform"/>
            <person name="Russ C."/>
            <person name="Cuomo C."/>
            <person name="Young S.K."/>
            <person name="Zeng Q."/>
            <person name="Gargeya S."/>
            <person name="Alvarado L."/>
            <person name="Berlin A."/>
            <person name="Chapman S.B."/>
            <person name="Chen Z."/>
            <person name="Freedman E."/>
            <person name="Gellesch M."/>
            <person name="Goldberg J."/>
            <person name="Griggs A."/>
            <person name="Gujja S."/>
            <person name="Heilman E."/>
            <person name="Heiman D."/>
            <person name="Howarth C."/>
            <person name="Mehta T."/>
            <person name="Neiman D."/>
            <person name="Pearson M."/>
            <person name="Roberts A."/>
            <person name="Saif S."/>
            <person name="Shea T."/>
            <person name="Shenoy N."/>
            <person name="Sisk P."/>
            <person name="Stolte C."/>
            <person name="Sykes S."/>
            <person name="White J."/>
            <person name="Yandava C."/>
            <person name="Burger G."/>
            <person name="Gray M.W."/>
            <person name="Holland P.W.H."/>
            <person name="King N."/>
            <person name="Lang F.B.F."/>
            <person name="Roger A.J."/>
            <person name="Ruiz-Trillo I."/>
            <person name="Haas B."/>
            <person name="Nusbaum C."/>
            <person name="Birren B."/>
        </authorList>
    </citation>
    <scope>NUCLEOTIDE SEQUENCE [LARGE SCALE GENOMIC DNA]</scope>
    <source>
        <strain evidence="2 3">JP610</strain>
    </source>
</reference>
<proteinExistence type="predicted"/>
<evidence type="ECO:0000313" key="3">
    <source>
        <dbReference type="Proteomes" id="UP000054560"/>
    </source>
</evidence>
<evidence type="ECO:0000313" key="2">
    <source>
        <dbReference type="EMBL" id="KNC81837.1"/>
    </source>
</evidence>
<dbReference type="EMBL" id="KQ241989">
    <property type="protein sequence ID" value="KNC81837.1"/>
    <property type="molecule type" value="Genomic_DNA"/>
</dbReference>
<evidence type="ECO:0000256" key="1">
    <source>
        <dbReference type="SAM" id="MobiDB-lite"/>
    </source>
</evidence>
<dbReference type="GeneID" id="25906361"/>
<feature type="region of interest" description="Disordered" evidence="1">
    <location>
        <begin position="28"/>
        <end position="50"/>
    </location>
</feature>